<evidence type="ECO:0000259" key="3">
    <source>
        <dbReference type="Pfam" id="PF05225"/>
    </source>
</evidence>
<dbReference type="InterPro" id="IPR007889">
    <property type="entry name" value="HTH_Psq"/>
</dbReference>
<reference evidence="4" key="1">
    <citation type="journal article" date="2021" name="Mol. Ecol. Resour.">
        <title>Apolygus lucorum genome provides insights into omnivorousness and mesophyll feeding.</title>
        <authorList>
            <person name="Liu Y."/>
            <person name="Liu H."/>
            <person name="Wang H."/>
            <person name="Huang T."/>
            <person name="Liu B."/>
            <person name="Yang B."/>
            <person name="Yin L."/>
            <person name="Li B."/>
            <person name="Zhang Y."/>
            <person name="Zhang S."/>
            <person name="Jiang F."/>
            <person name="Zhang X."/>
            <person name="Ren Y."/>
            <person name="Wang B."/>
            <person name="Wang S."/>
            <person name="Lu Y."/>
            <person name="Wu K."/>
            <person name="Fan W."/>
            <person name="Wang G."/>
        </authorList>
    </citation>
    <scope>NUCLEOTIDE SEQUENCE</scope>
    <source>
        <strain evidence="4">12Hb</strain>
    </source>
</reference>
<dbReference type="SUPFAM" id="SSF46689">
    <property type="entry name" value="Homeodomain-like"/>
    <property type="match status" value="1"/>
</dbReference>
<organism evidence="4 5">
    <name type="scientific">Apolygus lucorum</name>
    <name type="common">Small green plant bug</name>
    <name type="synonym">Lygocoris lucorum</name>
    <dbReference type="NCBI Taxonomy" id="248454"/>
    <lineage>
        <taxon>Eukaryota</taxon>
        <taxon>Metazoa</taxon>
        <taxon>Ecdysozoa</taxon>
        <taxon>Arthropoda</taxon>
        <taxon>Hexapoda</taxon>
        <taxon>Insecta</taxon>
        <taxon>Pterygota</taxon>
        <taxon>Neoptera</taxon>
        <taxon>Paraneoptera</taxon>
        <taxon>Hemiptera</taxon>
        <taxon>Heteroptera</taxon>
        <taxon>Panheteroptera</taxon>
        <taxon>Cimicomorpha</taxon>
        <taxon>Miridae</taxon>
        <taxon>Mirini</taxon>
        <taxon>Apolygus</taxon>
    </lineage>
</organism>
<feature type="region of interest" description="Disordered" evidence="2">
    <location>
        <begin position="1"/>
        <end position="33"/>
    </location>
</feature>
<evidence type="ECO:0000313" key="5">
    <source>
        <dbReference type="Proteomes" id="UP000466442"/>
    </source>
</evidence>
<feature type="compositionally biased region" description="Polar residues" evidence="2">
    <location>
        <begin position="18"/>
        <end position="33"/>
    </location>
</feature>
<comment type="subcellular location">
    <subcellularLocation>
        <location evidence="1">Nucleus</location>
    </subcellularLocation>
</comment>
<dbReference type="OrthoDB" id="6614027at2759"/>
<proteinExistence type="predicted"/>
<gene>
    <name evidence="4" type="ORF">GE061_009285</name>
</gene>
<dbReference type="InterPro" id="IPR009057">
    <property type="entry name" value="Homeodomain-like_sf"/>
</dbReference>
<keyword evidence="5" id="KW-1185">Reference proteome</keyword>
<dbReference type="Gene3D" id="1.10.10.60">
    <property type="entry name" value="Homeodomain-like"/>
    <property type="match status" value="1"/>
</dbReference>
<dbReference type="AlphaFoldDB" id="A0A8S9XZQ7"/>
<accession>A0A8S9XZQ7</accession>
<dbReference type="GO" id="GO:0003677">
    <property type="term" value="F:DNA binding"/>
    <property type="evidence" value="ECO:0007669"/>
    <property type="project" value="InterPro"/>
</dbReference>
<dbReference type="Proteomes" id="UP000466442">
    <property type="component" value="Unassembled WGS sequence"/>
</dbReference>
<name>A0A8S9XZQ7_APOLU</name>
<evidence type="ECO:0000256" key="1">
    <source>
        <dbReference type="ARBA" id="ARBA00004123"/>
    </source>
</evidence>
<comment type="caution">
    <text evidence="4">The sequence shown here is derived from an EMBL/GenBank/DDBJ whole genome shotgun (WGS) entry which is preliminary data.</text>
</comment>
<dbReference type="GO" id="GO:0005634">
    <property type="term" value="C:nucleus"/>
    <property type="evidence" value="ECO:0007669"/>
    <property type="project" value="UniProtKB-SubCell"/>
</dbReference>
<dbReference type="EMBL" id="WIXP02000002">
    <property type="protein sequence ID" value="KAF6214542.1"/>
    <property type="molecule type" value="Genomic_DNA"/>
</dbReference>
<protein>
    <recommendedName>
        <fullName evidence="3">HTH psq-type domain-containing protein</fullName>
    </recommendedName>
</protein>
<dbReference type="Pfam" id="PF05225">
    <property type="entry name" value="HTH_psq"/>
    <property type="match status" value="1"/>
</dbReference>
<sequence>MPGKRNTRFAETEDEVQENGSNDTDGTGKVSSKGNKVMKYSFETLQKALQLIKDGQISISEAARSFGIAKSTLHTKLTGKRPLVTKMGPATYLTAEEENEIKSWILNKAKLGFPLCREDVKDSIQNVLASDAVGRDAIKNGFRACGLFPLDENAIDYAKCISERRAEIERKTEYNQNETPTTEDLSTTRRVFEYYLRDNGRETFLVHLKEGTCPEDENEQMMFLLWKKCLPQSLLSDSSFNSLDENVHSLHSRNSSDPEDPHSVTSLDIMSMPIELQEDWNLNLSDSDPYSGLLKEFDLISDRISGEVEIVGNERTNNNNIPIIDISNQRASQGGEEEERCDEHSRHLDVIENNNSSAISDDVNTNVPVVDSSHNFPEQPDAEAANVVESAGSSSKLRETPLASTSWDAETARLKSLWTEELTLPNPQKEKTSKGTYRNNTENLEFVASQCFIRFVLASEALQNSRISQFYGGLKDCFRSWPVGDTKSSSFASLGLPIRKREELLAQLRRTEISSVGGGRDVTRATIIPSLTAPSGSPYSRWKAYWGQV</sequence>
<evidence type="ECO:0000313" key="4">
    <source>
        <dbReference type="EMBL" id="KAF6214542.1"/>
    </source>
</evidence>
<feature type="domain" description="HTH psq-type" evidence="3">
    <location>
        <begin position="43"/>
        <end position="76"/>
    </location>
</feature>
<evidence type="ECO:0000256" key="2">
    <source>
        <dbReference type="SAM" id="MobiDB-lite"/>
    </source>
</evidence>